<proteinExistence type="predicted"/>
<dbReference type="Proteomes" id="UP000030710">
    <property type="component" value="Unassembled WGS sequence"/>
</dbReference>
<dbReference type="InterPro" id="IPR006311">
    <property type="entry name" value="TAT_signal"/>
</dbReference>
<evidence type="ECO:0000313" key="3">
    <source>
        <dbReference type="EMBL" id="ERG94438.1"/>
    </source>
</evidence>
<dbReference type="STRING" id="1238425.J07HQW2_00872"/>
<feature type="domain" description="SsuA/THI5-like" evidence="2">
    <location>
        <begin position="67"/>
        <end position="262"/>
    </location>
</feature>
<sequence length="349" mass="37749">MDKSRRELLRRTGAIAAGGGIATLAGCSGQRSSGETETTDDPLRLAFQAPAETTDVNTWVGAQEFASDQGISVEIDVFEGVDLAVQSVLSGEADIARGSVTAVASVIEAGRPFEFIITPIRSTDYVLTTQPGIESLADIVEQDAAIGMSAPTGLDAVQVAAVMFQAGVIDSVDELNYQRIGYSGARREAILSGGIDVSPQHYAQWLDMREQNSDLNNILRFGETLDNWIQEVFMIPTDVLEARRADVVSFVAAQLQGYRALYDGYDRYEQAIREYVPGGGPDSNILSPTYDFLTDIGIWPQNGDLQQQNVDYMLDLSERVGLTDERIPTDDPLNRGPLEDAIASVGDDG</sequence>
<organism evidence="3 4">
    <name type="scientific">Haloquadratum walsbyi J07HQW2</name>
    <dbReference type="NCBI Taxonomy" id="1238425"/>
    <lineage>
        <taxon>Archaea</taxon>
        <taxon>Methanobacteriati</taxon>
        <taxon>Methanobacteriota</taxon>
        <taxon>Stenosarchaea group</taxon>
        <taxon>Halobacteria</taxon>
        <taxon>Halobacteriales</taxon>
        <taxon>Haloferacaceae</taxon>
        <taxon>Haloquadratum</taxon>
    </lineage>
</organism>
<dbReference type="SUPFAM" id="SSF53850">
    <property type="entry name" value="Periplasmic binding protein-like II"/>
    <property type="match status" value="1"/>
</dbReference>
<evidence type="ECO:0000256" key="1">
    <source>
        <dbReference type="SAM" id="MobiDB-lite"/>
    </source>
</evidence>
<dbReference type="HOGENOM" id="CLU_793680_0_0_2"/>
<dbReference type="RefSeq" id="WP_021053929.1">
    <property type="nucleotide sequence ID" value="NZ_KE356561.1"/>
</dbReference>
<feature type="region of interest" description="Disordered" evidence="1">
    <location>
        <begin position="325"/>
        <end position="349"/>
    </location>
</feature>
<protein>
    <submittedName>
        <fullName evidence="3">ABC-type nitrate/sulfonate/bicarbonate transport system, periplasmic component</fullName>
    </submittedName>
</protein>
<reference evidence="3 4" key="1">
    <citation type="journal article" date="2013" name="PLoS ONE">
        <title>Assembly-driven community genomics of a hypersaline microbial ecosystem.</title>
        <authorList>
            <person name="Podell S."/>
            <person name="Ugalde J.A."/>
            <person name="Narasingarao P."/>
            <person name="Banfield J.F."/>
            <person name="Heidelberg K.B."/>
            <person name="Allen E.E."/>
        </authorList>
    </citation>
    <scope>NUCLEOTIDE SEQUENCE [LARGE SCALE GENOMIC DNA]</scope>
    <source>
        <strain evidence="4">J07HQW2</strain>
    </source>
</reference>
<gene>
    <name evidence="3" type="ORF">J07HQW2_00872</name>
</gene>
<dbReference type="AlphaFoldDB" id="U1NCN7"/>
<dbReference type="InterPro" id="IPR015168">
    <property type="entry name" value="SsuA/THI5"/>
</dbReference>
<evidence type="ECO:0000259" key="2">
    <source>
        <dbReference type="Pfam" id="PF09084"/>
    </source>
</evidence>
<dbReference type="Pfam" id="PF09084">
    <property type="entry name" value="NMT1"/>
    <property type="match status" value="1"/>
</dbReference>
<dbReference type="EMBL" id="KE356561">
    <property type="protein sequence ID" value="ERG94438.1"/>
    <property type="molecule type" value="Genomic_DNA"/>
</dbReference>
<dbReference type="PROSITE" id="PS51257">
    <property type="entry name" value="PROKAR_LIPOPROTEIN"/>
    <property type="match status" value="1"/>
</dbReference>
<accession>U1NCN7</accession>
<evidence type="ECO:0000313" key="4">
    <source>
        <dbReference type="Proteomes" id="UP000030710"/>
    </source>
</evidence>
<dbReference type="Gene3D" id="3.40.190.10">
    <property type="entry name" value="Periplasmic binding protein-like II"/>
    <property type="match status" value="2"/>
</dbReference>
<name>U1NCN7_9EURY</name>
<dbReference type="PROSITE" id="PS51318">
    <property type="entry name" value="TAT"/>
    <property type="match status" value="1"/>
</dbReference>